<keyword evidence="4" id="KW-1185">Reference proteome</keyword>
<dbReference type="CDD" id="cd00077">
    <property type="entry name" value="HDc"/>
    <property type="match status" value="1"/>
</dbReference>
<dbReference type="PANTHER" id="PTHR35795">
    <property type="entry name" value="SLR1885 PROTEIN"/>
    <property type="match status" value="1"/>
</dbReference>
<protein>
    <submittedName>
        <fullName evidence="3">Deoxyguanosinetriphosphate triphosphohydrolase</fullName>
    </submittedName>
</protein>
<dbReference type="Pfam" id="PF13286">
    <property type="entry name" value="HD_assoc"/>
    <property type="match status" value="1"/>
</dbReference>
<dbReference type="GO" id="GO:0016793">
    <property type="term" value="F:triphosphoric monoester hydrolase activity"/>
    <property type="evidence" value="ECO:0007669"/>
    <property type="project" value="InterPro"/>
</dbReference>
<evidence type="ECO:0000256" key="1">
    <source>
        <dbReference type="ARBA" id="ARBA00022801"/>
    </source>
</evidence>
<dbReference type="AlphaFoldDB" id="A0A223ASW9"/>
<dbReference type="Gene3D" id="1.10.3210.10">
    <property type="entry name" value="Hypothetical protein af1432"/>
    <property type="match status" value="1"/>
</dbReference>
<dbReference type="SUPFAM" id="SSF109604">
    <property type="entry name" value="HD-domain/PDEase-like"/>
    <property type="match status" value="1"/>
</dbReference>
<dbReference type="PANTHER" id="PTHR35795:SF1">
    <property type="entry name" value="BIS(5'-NUCLEOSYL)-TETRAPHOSPHATASE, SYMMETRICAL"/>
    <property type="match status" value="1"/>
</dbReference>
<dbReference type="InterPro" id="IPR006674">
    <property type="entry name" value="HD_domain"/>
</dbReference>
<proteinExistence type="predicted"/>
<dbReference type="NCBIfam" id="NF002327">
    <property type="entry name" value="PRK01286.1-2"/>
    <property type="match status" value="1"/>
</dbReference>
<dbReference type="RefSeq" id="WP_094234285.1">
    <property type="nucleotide sequence ID" value="NZ_CP016199.1"/>
</dbReference>
<dbReference type="InterPro" id="IPR006261">
    <property type="entry name" value="dGTPase"/>
</dbReference>
<dbReference type="InterPro" id="IPR026875">
    <property type="entry name" value="PHydrolase_assoc_dom"/>
</dbReference>
<accession>A0A223ASW9</accession>
<name>A0A223ASW9_9FIRM</name>
<keyword evidence="1 3" id="KW-0378">Hydrolase</keyword>
<dbReference type="SMART" id="SM00471">
    <property type="entry name" value="HDc"/>
    <property type="match status" value="1"/>
</dbReference>
<evidence type="ECO:0000313" key="3">
    <source>
        <dbReference type="EMBL" id="ASS38050.1"/>
    </source>
</evidence>
<dbReference type="Proteomes" id="UP000214689">
    <property type="component" value="Chromosome"/>
</dbReference>
<dbReference type="Pfam" id="PF01966">
    <property type="entry name" value="HD"/>
    <property type="match status" value="1"/>
</dbReference>
<dbReference type="OrthoDB" id="9803619at2"/>
<feature type="domain" description="HD" evidence="2">
    <location>
        <begin position="75"/>
        <end position="188"/>
    </location>
</feature>
<evidence type="ECO:0000313" key="4">
    <source>
        <dbReference type="Proteomes" id="UP000214689"/>
    </source>
</evidence>
<gene>
    <name evidence="3" type="ORF">AXF17_06180</name>
</gene>
<sequence length="338" mass="39153">MILREDLEQREYDLLDERASKARDSLGRDKYEEKCGFRTDYQRDRDRIIHSKAFRRLMHKTQVFLAPEGDHYRTRLTHTLEVAQVARTIAKSLNYNEDLTEAIALGHDLGHTPFGHNGEEVLNRIHNGGFRHNEQSLRIVERIECTSKRIGLNLTQEVRDGILNHRGAGIPITLEGQIVKISDRIAYINHDIDDAIRSNVITIDELPSDDLNVLGHSHSERINNLIADLVTYSDGKDKVSLSFEYNSALLHLRKYMFEHVYCSELVKREEDMNKVEVVITALYKYFIKHPEKMPELYREVALEDSSATAVKDYISGMTDRYAISLYSDIFVPRGWTEF</sequence>
<dbReference type="NCBIfam" id="TIGR01353">
    <property type="entry name" value="dGTP_triPase"/>
    <property type="match status" value="1"/>
</dbReference>
<reference evidence="4" key="1">
    <citation type="submission" date="2016-05" db="EMBL/GenBank/DDBJ databases">
        <authorList>
            <person name="Holder M.E."/>
            <person name="Ajami N.J."/>
            <person name="Petrosino J.F."/>
        </authorList>
    </citation>
    <scope>NUCLEOTIDE SEQUENCE [LARGE SCALE GENOMIC DNA]</scope>
    <source>
        <strain evidence="4">ATCC 700696</strain>
    </source>
</reference>
<dbReference type="PROSITE" id="PS51831">
    <property type="entry name" value="HD"/>
    <property type="match status" value="1"/>
</dbReference>
<dbReference type="InterPro" id="IPR051094">
    <property type="entry name" value="Diverse_Catalytic_Enzymes"/>
</dbReference>
<dbReference type="EMBL" id="CP016199">
    <property type="protein sequence ID" value="ASS38050.1"/>
    <property type="molecule type" value="Genomic_DNA"/>
</dbReference>
<dbReference type="InterPro" id="IPR003607">
    <property type="entry name" value="HD/PDEase_dom"/>
</dbReference>
<organism evidence="3 4">
    <name type="scientific">Mogibacterium pumilum</name>
    <dbReference type="NCBI Taxonomy" id="86332"/>
    <lineage>
        <taxon>Bacteria</taxon>
        <taxon>Bacillati</taxon>
        <taxon>Bacillota</taxon>
        <taxon>Clostridia</taxon>
        <taxon>Peptostreptococcales</taxon>
        <taxon>Anaerovoracaceae</taxon>
        <taxon>Mogibacterium</taxon>
    </lineage>
</organism>
<evidence type="ECO:0000259" key="2">
    <source>
        <dbReference type="PROSITE" id="PS51831"/>
    </source>
</evidence>